<evidence type="ECO:0000256" key="1">
    <source>
        <dbReference type="SAM" id="MobiDB-lite"/>
    </source>
</evidence>
<dbReference type="EMBL" id="CAJVPZ010016441">
    <property type="protein sequence ID" value="CAG8673450.1"/>
    <property type="molecule type" value="Genomic_DNA"/>
</dbReference>
<accession>A0A9N9HGD3</accession>
<protein>
    <submittedName>
        <fullName evidence="2">277_t:CDS:1</fullName>
    </submittedName>
</protein>
<feature type="non-terminal residue" evidence="2">
    <location>
        <position position="71"/>
    </location>
</feature>
<evidence type="ECO:0000313" key="2">
    <source>
        <dbReference type="EMBL" id="CAG8673450.1"/>
    </source>
</evidence>
<name>A0A9N9HGD3_9GLOM</name>
<comment type="caution">
    <text evidence="2">The sequence shown here is derived from an EMBL/GenBank/DDBJ whole genome shotgun (WGS) entry which is preliminary data.</text>
</comment>
<keyword evidence="3" id="KW-1185">Reference proteome</keyword>
<evidence type="ECO:0000313" key="3">
    <source>
        <dbReference type="Proteomes" id="UP000789396"/>
    </source>
</evidence>
<dbReference type="OrthoDB" id="2463878at2759"/>
<dbReference type="Proteomes" id="UP000789396">
    <property type="component" value="Unassembled WGS sequence"/>
</dbReference>
<reference evidence="2" key="1">
    <citation type="submission" date="2021-06" db="EMBL/GenBank/DDBJ databases">
        <authorList>
            <person name="Kallberg Y."/>
            <person name="Tangrot J."/>
            <person name="Rosling A."/>
        </authorList>
    </citation>
    <scope>NUCLEOTIDE SEQUENCE</scope>
    <source>
        <strain evidence="2">IN212</strain>
    </source>
</reference>
<dbReference type="AlphaFoldDB" id="A0A9N9HGD3"/>
<organism evidence="2 3">
    <name type="scientific">Racocetra fulgida</name>
    <dbReference type="NCBI Taxonomy" id="60492"/>
    <lineage>
        <taxon>Eukaryota</taxon>
        <taxon>Fungi</taxon>
        <taxon>Fungi incertae sedis</taxon>
        <taxon>Mucoromycota</taxon>
        <taxon>Glomeromycotina</taxon>
        <taxon>Glomeromycetes</taxon>
        <taxon>Diversisporales</taxon>
        <taxon>Gigasporaceae</taxon>
        <taxon>Racocetra</taxon>
    </lineage>
</organism>
<proteinExistence type="predicted"/>
<sequence length="71" mass="8013">MSATLESELIKLMNSIIAFENCKQIEDSYMNSKDVKIDDFSDNKSESTSSIDMVNDNVINKLHKPETPNSN</sequence>
<feature type="compositionally biased region" description="Basic and acidic residues" evidence="1">
    <location>
        <begin position="35"/>
        <end position="45"/>
    </location>
</feature>
<gene>
    <name evidence="2" type="ORF">RFULGI_LOCUS9321</name>
</gene>
<feature type="region of interest" description="Disordered" evidence="1">
    <location>
        <begin position="35"/>
        <end position="71"/>
    </location>
</feature>